<gene>
    <name evidence="7" type="ORF">SAMN05192534_101581</name>
</gene>
<keyword evidence="6" id="KW-0812">Transmembrane</keyword>
<evidence type="ECO:0000313" key="8">
    <source>
        <dbReference type="Proteomes" id="UP000199163"/>
    </source>
</evidence>
<keyword evidence="8" id="KW-1185">Reference proteome</keyword>
<evidence type="ECO:0000256" key="3">
    <source>
        <dbReference type="ARBA" id="ARBA00023136"/>
    </source>
</evidence>
<feature type="compositionally biased region" description="Basic and acidic residues" evidence="5">
    <location>
        <begin position="481"/>
        <end position="500"/>
    </location>
</feature>
<evidence type="ECO:0000256" key="2">
    <source>
        <dbReference type="ARBA" id="ARBA00005278"/>
    </source>
</evidence>
<evidence type="ECO:0000256" key="1">
    <source>
        <dbReference type="ARBA" id="ARBA00004141"/>
    </source>
</evidence>
<dbReference type="GO" id="GO:0009847">
    <property type="term" value="P:spore germination"/>
    <property type="evidence" value="ECO:0007669"/>
    <property type="project" value="UniProtKB-UniRule"/>
</dbReference>
<accession>A0A1G7ZKE2</accession>
<dbReference type="PIRSF" id="PIRSF005690">
    <property type="entry name" value="GerBA"/>
    <property type="match status" value="1"/>
</dbReference>
<dbReference type="Proteomes" id="UP000199163">
    <property type="component" value="Unassembled WGS sequence"/>
</dbReference>
<keyword evidence="6" id="KW-1133">Transmembrane helix</keyword>
<dbReference type="RefSeq" id="WP_245705152.1">
    <property type="nucleotide sequence ID" value="NZ_FNDK01000001.1"/>
</dbReference>
<dbReference type="STRING" id="568899.SAMN05192534_101581"/>
<name>A0A1G7ZKE2_9BACI</name>
<evidence type="ECO:0000256" key="4">
    <source>
        <dbReference type="PIRNR" id="PIRNR005690"/>
    </source>
</evidence>
<dbReference type="Pfam" id="PF03323">
    <property type="entry name" value="GerA"/>
    <property type="match status" value="1"/>
</dbReference>
<dbReference type="AlphaFoldDB" id="A0A1G7ZKE2"/>
<feature type="transmembrane region" description="Helical" evidence="6">
    <location>
        <begin position="291"/>
        <end position="312"/>
    </location>
</feature>
<feature type="transmembrane region" description="Helical" evidence="6">
    <location>
        <begin position="415"/>
        <end position="439"/>
    </location>
</feature>
<evidence type="ECO:0000256" key="6">
    <source>
        <dbReference type="SAM" id="Phobius"/>
    </source>
</evidence>
<evidence type="ECO:0000256" key="5">
    <source>
        <dbReference type="SAM" id="MobiDB-lite"/>
    </source>
</evidence>
<protein>
    <submittedName>
        <fullName evidence="7">GerA spore germination protein</fullName>
    </submittedName>
</protein>
<dbReference type="EMBL" id="FNDK01000001">
    <property type="protein sequence ID" value="SDH09119.1"/>
    <property type="molecule type" value="Genomic_DNA"/>
</dbReference>
<comment type="subcellular location">
    <subcellularLocation>
        <location evidence="4">Cell membrane</location>
    </subcellularLocation>
    <subcellularLocation>
        <location evidence="1">Membrane</location>
        <topology evidence="1">Multi-pass membrane protein</topology>
    </subcellularLocation>
</comment>
<feature type="region of interest" description="Disordered" evidence="5">
    <location>
        <begin position="475"/>
        <end position="500"/>
    </location>
</feature>
<sequence length="500" mass="56237">MKFLRRKQQFYAASPRSKNVSEWLAALSQNNEDFIKKVLQTPFGNLTFWYYNSLIDHERLNVDICKPLKSQPWKTAGDVERAVYVDNTEVTSDITVANDKLLSGFAACQLPDNKNEVLFINAPADVQREVSVPETEFSVIGPQESFVEKLETNIFLVRKRLPIEDLRIRKIGVGTLSKTETAILYIDGIADDENVQTVEQRIKEVQFDEVLGTNALAQMIQDHSMTVFPQFVNTERPDRVAASLAEGKVIFMTNGSPEAIVTPSTLVEFFTSLEDYYLPWYIASFVRVLRLFSFVFSVFATPVYVAVLTYHYELIPKDLLATIIASRSNIPFPPVLEALFLEFTIELLREAGARLPTKVGQTIGIVGGIVIGQASVEAGLTSNILLIVVALAALASFTAPVYQMGNTVRVIRFPFIIFAALFGAVGIALTLAFFLAHLIRLESIGRPYLSPFYPLRLADWKDTFVRLPYSTFTKRPTQMRPESKKRMSMAKADKEKDIDE</sequence>
<feature type="transmembrane region" description="Helical" evidence="6">
    <location>
        <begin position="384"/>
        <end position="403"/>
    </location>
</feature>
<evidence type="ECO:0000313" key="7">
    <source>
        <dbReference type="EMBL" id="SDH09119.1"/>
    </source>
</evidence>
<keyword evidence="3 4" id="KW-0472">Membrane</keyword>
<dbReference type="GO" id="GO:0005886">
    <property type="term" value="C:plasma membrane"/>
    <property type="evidence" value="ECO:0007669"/>
    <property type="project" value="UniProtKB-SubCell"/>
</dbReference>
<dbReference type="PANTHER" id="PTHR22550:SF5">
    <property type="entry name" value="LEUCINE ZIPPER PROTEIN 4"/>
    <property type="match status" value="1"/>
</dbReference>
<proteinExistence type="inferred from homology"/>
<dbReference type="InterPro" id="IPR004995">
    <property type="entry name" value="Spore_Ger"/>
</dbReference>
<comment type="similarity">
    <text evidence="2 4">Belongs to the GerABKA family.</text>
</comment>
<dbReference type="InterPro" id="IPR050768">
    <property type="entry name" value="UPF0353/GerABKA_families"/>
</dbReference>
<reference evidence="7 8" key="1">
    <citation type="submission" date="2016-10" db="EMBL/GenBank/DDBJ databases">
        <authorList>
            <person name="de Groot N.N."/>
        </authorList>
    </citation>
    <scope>NUCLEOTIDE SEQUENCE [LARGE SCALE GENOMIC DNA]</scope>
    <source>
        <strain evidence="7 8">DSM 21632</strain>
    </source>
</reference>
<dbReference type="PANTHER" id="PTHR22550">
    <property type="entry name" value="SPORE GERMINATION PROTEIN"/>
    <property type="match status" value="1"/>
</dbReference>
<organism evidence="7 8">
    <name type="scientific">Alteribacillus persepolensis</name>
    <dbReference type="NCBI Taxonomy" id="568899"/>
    <lineage>
        <taxon>Bacteria</taxon>
        <taxon>Bacillati</taxon>
        <taxon>Bacillota</taxon>
        <taxon>Bacilli</taxon>
        <taxon>Bacillales</taxon>
        <taxon>Bacillaceae</taxon>
        <taxon>Alteribacillus</taxon>
    </lineage>
</organism>